<feature type="transmembrane region" description="Helical" evidence="5">
    <location>
        <begin position="203"/>
        <end position="221"/>
    </location>
</feature>
<accession>A0A6A6VUK3</accession>
<dbReference type="GeneID" id="54483185"/>
<evidence type="ECO:0000313" key="7">
    <source>
        <dbReference type="EMBL" id="KAF2753569.1"/>
    </source>
</evidence>
<feature type="transmembrane region" description="Helical" evidence="5">
    <location>
        <begin position="171"/>
        <end position="191"/>
    </location>
</feature>
<dbReference type="GO" id="GO:0022857">
    <property type="term" value="F:transmembrane transporter activity"/>
    <property type="evidence" value="ECO:0007669"/>
    <property type="project" value="InterPro"/>
</dbReference>
<dbReference type="AlphaFoldDB" id="A0A6A6VUK3"/>
<feature type="transmembrane region" description="Helical" evidence="5">
    <location>
        <begin position="513"/>
        <end position="531"/>
    </location>
</feature>
<feature type="transmembrane region" description="Helical" evidence="5">
    <location>
        <begin position="47"/>
        <end position="63"/>
    </location>
</feature>
<dbReference type="Pfam" id="PF07690">
    <property type="entry name" value="MFS_1"/>
    <property type="match status" value="1"/>
</dbReference>
<dbReference type="SUPFAM" id="SSF103473">
    <property type="entry name" value="MFS general substrate transporter"/>
    <property type="match status" value="1"/>
</dbReference>
<reference evidence="7" key="1">
    <citation type="journal article" date="2020" name="Stud. Mycol.">
        <title>101 Dothideomycetes genomes: a test case for predicting lifestyles and emergence of pathogens.</title>
        <authorList>
            <person name="Haridas S."/>
            <person name="Albert R."/>
            <person name="Binder M."/>
            <person name="Bloem J."/>
            <person name="Labutti K."/>
            <person name="Salamov A."/>
            <person name="Andreopoulos B."/>
            <person name="Baker S."/>
            <person name="Barry K."/>
            <person name="Bills G."/>
            <person name="Bluhm B."/>
            <person name="Cannon C."/>
            <person name="Castanera R."/>
            <person name="Culley D."/>
            <person name="Daum C."/>
            <person name="Ezra D."/>
            <person name="Gonzalez J."/>
            <person name="Henrissat B."/>
            <person name="Kuo A."/>
            <person name="Liang C."/>
            <person name="Lipzen A."/>
            <person name="Lutzoni F."/>
            <person name="Magnuson J."/>
            <person name="Mondo S."/>
            <person name="Nolan M."/>
            <person name="Ohm R."/>
            <person name="Pangilinan J."/>
            <person name="Park H.-J."/>
            <person name="Ramirez L."/>
            <person name="Alfaro M."/>
            <person name="Sun H."/>
            <person name="Tritt A."/>
            <person name="Yoshinaga Y."/>
            <person name="Zwiers L.-H."/>
            <person name="Turgeon B."/>
            <person name="Goodwin S."/>
            <person name="Spatafora J."/>
            <person name="Crous P."/>
            <person name="Grigoriev I."/>
        </authorList>
    </citation>
    <scope>NUCLEOTIDE SEQUENCE</scope>
    <source>
        <strain evidence="7">CBS 121739</strain>
    </source>
</reference>
<dbReference type="Proteomes" id="UP000799437">
    <property type="component" value="Unassembled WGS sequence"/>
</dbReference>
<feature type="transmembrane region" description="Helical" evidence="5">
    <location>
        <begin position="75"/>
        <end position="94"/>
    </location>
</feature>
<organism evidence="7 8">
    <name type="scientific">Pseudovirgaria hyperparasitica</name>
    <dbReference type="NCBI Taxonomy" id="470096"/>
    <lineage>
        <taxon>Eukaryota</taxon>
        <taxon>Fungi</taxon>
        <taxon>Dikarya</taxon>
        <taxon>Ascomycota</taxon>
        <taxon>Pezizomycotina</taxon>
        <taxon>Dothideomycetes</taxon>
        <taxon>Dothideomycetes incertae sedis</taxon>
        <taxon>Acrospermales</taxon>
        <taxon>Acrospermaceae</taxon>
        <taxon>Pseudovirgaria</taxon>
    </lineage>
</organism>
<keyword evidence="3 5" id="KW-1133">Transmembrane helix</keyword>
<evidence type="ECO:0000259" key="6">
    <source>
        <dbReference type="PROSITE" id="PS50850"/>
    </source>
</evidence>
<comment type="subcellular location">
    <subcellularLocation>
        <location evidence="1">Membrane</location>
        <topology evidence="1">Multi-pass membrane protein</topology>
    </subcellularLocation>
</comment>
<dbReference type="RefSeq" id="XP_033596020.1">
    <property type="nucleotide sequence ID" value="XM_033742131.1"/>
</dbReference>
<sequence>MSIASDLRFDNSYHEDSLDSRTNERTPLRPVPKLTDHQTFVLPRRRLLAIFPALALVQFISFLDQTAIATALPSIALGLGIGQSISWVGTSFLLTSTSTQLVNGRISDIFGRKNCLIIALLVMGFGNLLSGLSQTPIQLYAARAFTGLGAGSINALVQITISDITTLNQRGYYFGIIGISVAFGNGLGPIIGGWLSEVTSWRWAFWFICPLVAIAVSYLALVLPQSTSPENVWQKIRMVDYAGILLTVGGTILFLVPISQGGSTWGWGSPTLIILLTLSGLCFALLVFVERNMAKTPVLPRHVFSCGRSTNTLLAVNLIIGWCFWGNLFSLPLYLQNVRGWSPALAGSYILPLVIAHGITSGLSGVIITRCGHYMPMIVIGTGLWAVAAIVKAFTYNRETPIWLLCVIGIFEGIGVGSCLQPVLIGLLAGSRNEDRAVITVIRNFLRDMGGSIGITVSGAILNSVLLSQLHGKFSAQLIKRLISSAFSLIDLNTSRQENDQILTAYTRAIQSIFVSYAVLISALFLLSLTIEDYGLHGRL</sequence>
<keyword evidence="8" id="KW-1185">Reference proteome</keyword>
<evidence type="ECO:0000256" key="3">
    <source>
        <dbReference type="ARBA" id="ARBA00022989"/>
    </source>
</evidence>
<feature type="transmembrane region" description="Helical" evidence="5">
    <location>
        <begin position="115"/>
        <end position="133"/>
    </location>
</feature>
<feature type="transmembrane region" description="Helical" evidence="5">
    <location>
        <begin position="375"/>
        <end position="396"/>
    </location>
</feature>
<dbReference type="PANTHER" id="PTHR23501:SF78">
    <property type="entry name" value="MAJOR FACILITATOR SUPERFAMILY (MFS) PROFILE DOMAIN-CONTAINING PROTEIN-RELATED"/>
    <property type="match status" value="1"/>
</dbReference>
<keyword evidence="4 5" id="KW-0472">Membrane</keyword>
<dbReference type="PRINTS" id="PR01036">
    <property type="entry name" value="TCRTETB"/>
</dbReference>
<dbReference type="InterPro" id="IPR020846">
    <property type="entry name" value="MFS_dom"/>
</dbReference>
<evidence type="ECO:0000256" key="5">
    <source>
        <dbReference type="SAM" id="Phobius"/>
    </source>
</evidence>
<proteinExistence type="predicted"/>
<protein>
    <submittedName>
        <fullName evidence="7">Permease of the major facilitator superfamily</fullName>
    </submittedName>
</protein>
<evidence type="ECO:0000256" key="1">
    <source>
        <dbReference type="ARBA" id="ARBA00004141"/>
    </source>
</evidence>
<dbReference type="EMBL" id="ML996583">
    <property type="protein sequence ID" value="KAF2753569.1"/>
    <property type="molecule type" value="Genomic_DNA"/>
</dbReference>
<dbReference type="InterPro" id="IPR036259">
    <property type="entry name" value="MFS_trans_sf"/>
</dbReference>
<feature type="transmembrane region" description="Helical" evidence="5">
    <location>
        <begin position="310"/>
        <end position="329"/>
    </location>
</feature>
<dbReference type="Gene3D" id="1.20.1250.20">
    <property type="entry name" value="MFS general substrate transporter like domains"/>
    <property type="match status" value="1"/>
</dbReference>
<evidence type="ECO:0000256" key="4">
    <source>
        <dbReference type="ARBA" id="ARBA00023136"/>
    </source>
</evidence>
<feature type="transmembrane region" description="Helical" evidence="5">
    <location>
        <begin position="349"/>
        <end position="368"/>
    </location>
</feature>
<evidence type="ECO:0000313" key="8">
    <source>
        <dbReference type="Proteomes" id="UP000799437"/>
    </source>
</evidence>
<feature type="transmembrane region" description="Helical" evidence="5">
    <location>
        <begin position="449"/>
        <end position="468"/>
    </location>
</feature>
<feature type="transmembrane region" description="Helical" evidence="5">
    <location>
        <begin position="402"/>
        <end position="428"/>
    </location>
</feature>
<name>A0A6A6VUK3_9PEZI</name>
<dbReference type="GO" id="GO:0005886">
    <property type="term" value="C:plasma membrane"/>
    <property type="evidence" value="ECO:0007669"/>
    <property type="project" value="TreeGrafter"/>
</dbReference>
<dbReference type="OrthoDB" id="6770063at2759"/>
<dbReference type="Gene3D" id="1.20.1720.10">
    <property type="entry name" value="Multidrug resistance protein D"/>
    <property type="match status" value="1"/>
</dbReference>
<dbReference type="PANTHER" id="PTHR23501">
    <property type="entry name" value="MAJOR FACILITATOR SUPERFAMILY"/>
    <property type="match status" value="1"/>
</dbReference>
<keyword evidence="2 5" id="KW-0812">Transmembrane</keyword>
<feature type="transmembrane region" description="Helical" evidence="5">
    <location>
        <begin position="265"/>
        <end position="289"/>
    </location>
</feature>
<feature type="domain" description="Major facilitator superfamily (MFS) profile" evidence="6">
    <location>
        <begin position="50"/>
        <end position="534"/>
    </location>
</feature>
<dbReference type="InterPro" id="IPR011701">
    <property type="entry name" value="MFS"/>
</dbReference>
<feature type="transmembrane region" description="Helical" evidence="5">
    <location>
        <begin position="139"/>
        <end position="159"/>
    </location>
</feature>
<evidence type="ECO:0000256" key="2">
    <source>
        <dbReference type="ARBA" id="ARBA00022692"/>
    </source>
</evidence>
<dbReference type="PROSITE" id="PS50850">
    <property type="entry name" value="MFS"/>
    <property type="match status" value="1"/>
</dbReference>
<gene>
    <name evidence="7" type="ORF">EJ05DRAFT_444621</name>
</gene>
<feature type="transmembrane region" description="Helical" evidence="5">
    <location>
        <begin position="241"/>
        <end position="259"/>
    </location>
</feature>